<protein>
    <submittedName>
        <fullName evidence="2">Uncharacterized protein</fullName>
    </submittedName>
</protein>
<dbReference type="Proteomes" id="UP000217790">
    <property type="component" value="Unassembled WGS sequence"/>
</dbReference>
<feature type="compositionally biased region" description="Basic and acidic residues" evidence="1">
    <location>
        <begin position="110"/>
        <end position="137"/>
    </location>
</feature>
<feature type="region of interest" description="Disordered" evidence="1">
    <location>
        <begin position="105"/>
        <end position="137"/>
    </location>
</feature>
<evidence type="ECO:0000313" key="2">
    <source>
        <dbReference type="EMBL" id="PBK89733.1"/>
    </source>
</evidence>
<evidence type="ECO:0000256" key="1">
    <source>
        <dbReference type="SAM" id="MobiDB-lite"/>
    </source>
</evidence>
<name>A0A2H3DNA2_ARMGA</name>
<evidence type="ECO:0000313" key="3">
    <source>
        <dbReference type="Proteomes" id="UP000217790"/>
    </source>
</evidence>
<dbReference type="EMBL" id="KZ293667">
    <property type="protein sequence ID" value="PBK89733.1"/>
    <property type="molecule type" value="Genomic_DNA"/>
</dbReference>
<organism evidence="2 3">
    <name type="scientific">Armillaria gallica</name>
    <name type="common">Bulbous honey fungus</name>
    <name type="synonym">Armillaria bulbosa</name>
    <dbReference type="NCBI Taxonomy" id="47427"/>
    <lineage>
        <taxon>Eukaryota</taxon>
        <taxon>Fungi</taxon>
        <taxon>Dikarya</taxon>
        <taxon>Basidiomycota</taxon>
        <taxon>Agaricomycotina</taxon>
        <taxon>Agaricomycetes</taxon>
        <taxon>Agaricomycetidae</taxon>
        <taxon>Agaricales</taxon>
        <taxon>Marasmiineae</taxon>
        <taxon>Physalacriaceae</taxon>
        <taxon>Armillaria</taxon>
    </lineage>
</organism>
<accession>A0A2H3DNA2</accession>
<keyword evidence="3" id="KW-1185">Reference proteome</keyword>
<sequence>MAARKGLAGLLMSLWEYPCLIPIYLKLIGVWTLRHSMDASADGSGSILQILGYLIDDIRICIGPFAPGFRARILHYEASLHAMFNHLRVTSDHKLDGGYRFPNLKNIRTHPQDQPRHPNECWKKKDRESSDCKSDDGFEFPDLKNIRMPLLS</sequence>
<proteinExistence type="predicted"/>
<dbReference type="InParanoid" id="A0A2H3DNA2"/>
<reference evidence="3" key="1">
    <citation type="journal article" date="2017" name="Nat. Ecol. Evol.">
        <title>Genome expansion and lineage-specific genetic innovations in the forest pathogenic fungi Armillaria.</title>
        <authorList>
            <person name="Sipos G."/>
            <person name="Prasanna A.N."/>
            <person name="Walter M.C."/>
            <person name="O'Connor E."/>
            <person name="Balint B."/>
            <person name="Krizsan K."/>
            <person name="Kiss B."/>
            <person name="Hess J."/>
            <person name="Varga T."/>
            <person name="Slot J."/>
            <person name="Riley R."/>
            <person name="Boka B."/>
            <person name="Rigling D."/>
            <person name="Barry K."/>
            <person name="Lee J."/>
            <person name="Mihaltcheva S."/>
            <person name="LaButti K."/>
            <person name="Lipzen A."/>
            <person name="Waldron R."/>
            <person name="Moloney N.M."/>
            <person name="Sperisen C."/>
            <person name="Kredics L."/>
            <person name="Vagvoelgyi C."/>
            <person name="Patrignani A."/>
            <person name="Fitzpatrick D."/>
            <person name="Nagy I."/>
            <person name="Doyle S."/>
            <person name="Anderson J.B."/>
            <person name="Grigoriev I.V."/>
            <person name="Gueldener U."/>
            <person name="Muensterkoetter M."/>
            <person name="Nagy L.G."/>
        </authorList>
    </citation>
    <scope>NUCLEOTIDE SEQUENCE [LARGE SCALE GENOMIC DNA]</scope>
    <source>
        <strain evidence="3">Ar21-2</strain>
    </source>
</reference>
<dbReference type="AlphaFoldDB" id="A0A2H3DNA2"/>
<gene>
    <name evidence="2" type="ORF">ARMGADRAFT_1032839</name>
</gene>